<reference evidence="1" key="1">
    <citation type="submission" date="2018-05" db="EMBL/GenBank/DDBJ databases">
        <authorList>
            <person name="Lanie J.A."/>
            <person name="Ng W.-L."/>
            <person name="Kazmierczak K.M."/>
            <person name="Andrzejewski T.M."/>
            <person name="Davidsen T.M."/>
            <person name="Wayne K.J."/>
            <person name="Tettelin H."/>
            <person name="Glass J.I."/>
            <person name="Rusch D."/>
            <person name="Podicherti R."/>
            <person name="Tsui H.-C.T."/>
            <person name="Winkler M.E."/>
        </authorList>
    </citation>
    <scope>NUCLEOTIDE SEQUENCE</scope>
</reference>
<organism evidence="1">
    <name type="scientific">marine metagenome</name>
    <dbReference type="NCBI Taxonomy" id="408172"/>
    <lineage>
        <taxon>unclassified sequences</taxon>
        <taxon>metagenomes</taxon>
        <taxon>ecological metagenomes</taxon>
    </lineage>
</organism>
<proteinExistence type="predicted"/>
<feature type="non-terminal residue" evidence="1">
    <location>
        <position position="1"/>
    </location>
</feature>
<dbReference type="EMBL" id="UINC01154752">
    <property type="protein sequence ID" value="SVD50208.1"/>
    <property type="molecule type" value="Genomic_DNA"/>
</dbReference>
<accession>A0A382VWG6</accession>
<dbReference type="AlphaFoldDB" id="A0A382VWG6"/>
<evidence type="ECO:0000313" key="1">
    <source>
        <dbReference type="EMBL" id="SVD50208.1"/>
    </source>
</evidence>
<protein>
    <submittedName>
        <fullName evidence="1">Uncharacterized protein</fullName>
    </submittedName>
</protein>
<sequence>YDFVQKTNNTKNKLYSDIERRIKKINQELGTSDMMKDYVSSRITNLMVNKVKKVDIKPIADEIKKMSKEIRDLIPRTKSEHVGISMHKIRGGKQNGILWKNMFNKYNRNDLNLISKHYGLKNIEKIRNKKTMINNLNAIILYRSGKFNKRKELNLFSKLFGINPKLYKRKKDLIHKLNQTIF</sequence>
<name>A0A382VWG6_9ZZZZ</name>
<gene>
    <name evidence="1" type="ORF">METZ01_LOCUS403062</name>
</gene>